<organism evidence="4 5">
    <name type="scientific">Aromia moschata</name>
    <dbReference type="NCBI Taxonomy" id="1265417"/>
    <lineage>
        <taxon>Eukaryota</taxon>
        <taxon>Metazoa</taxon>
        <taxon>Ecdysozoa</taxon>
        <taxon>Arthropoda</taxon>
        <taxon>Hexapoda</taxon>
        <taxon>Insecta</taxon>
        <taxon>Pterygota</taxon>
        <taxon>Neoptera</taxon>
        <taxon>Endopterygota</taxon>
        <taxon>Coleoptera</taxon>
        <taxon>Polyphaga</taxon>
        <taxon>Cucujiformia</taxon>
        <taxon>Chrysomeloidea</taxon>
        <taxon>Cerambycidae</taxon>
        <taxon>Cerambycinae</taxon>
        <taxon>Callichromatini</taxon>
        <taxon>Aromia</taxon>
    </lineage>
</organism>
<dbReference type="InterPro" id="IPR050951">
    <property type="entry name" value="Retrovirus_Pol_polyprotein"/>
</dbReference>
<name>A0AAV8XQ07_9CUCU</name>
<reference evidence="4" key="1">
    <citation type="journal article" date="2023" name="Insect Mol. Biol.">
        <title>Genome sequencing provides insights into the evolution of gene families encoding plant cell wall-degrading enzymes in longhorned beetles.</title>
        <authorList>
            <person name="Shin N.R."/>
            <person name="Okamura Y."/>
            <person name="Kirsch R."/>
            <person name="Pauchet Y."/>
        </authorList>
    </citation>
    <scope>NUCLEOTIDE SEQUENCE</scope>
    <source>
        <strain evidence="4">AMC_N1</strain>
    </source>
</reference>
<evidence type="ECO:0000256" key="1">
    <source>
        <dbReference type="ARBA" id="ARBA00012493"/>
    </source>
</evidence>
<dbReference type="EC" id="2.7.7.49" evidence="1"/>
<protein>
    <recommendedName>
        <fullName evidence="1">RNA-directed DNA polymerase</fullName>
        <ecNumber evidence="1">2.7.7.49</ecNumber>
    </recommendedName>
</protein>
<evidence type="ECO:0000313" key="5">
    <source>
        <dbReference type="Proteomes" id="UP001162162"/>
    </source>
</evidence>
<accession>A0AAV8XQ07</accession>
<proteinExistence type="predicted"/>
<evidence type="ECO:0000313" key="4">
    <source>
        <dbReference type="EMBL" id="KAJ8940117.1"/>
    </source>
</evidence>
<dbReference type="Gene3D" id="1.10.340.70">
    <property type="match status" value="1"/>
</dbReference>
<keyword evidence="5" id="KW-1185">Reference proteome</keyword>
<dbReference type="EMBL" id="JAPWTK010000451">
    <property type="protein sequence ID" value="KAJ8940117.1"/>
    <property type="molecule type" value="Genomic_DNA"/>
</dbReference>
<dbReference type="InterPro" id="IPR054465">
    <property type="entry name" value="Integrase_p58-like_C"/>
</dbReference>
<dbReference type="Proteomes" id="UP001162162">
    <property type="component" value="Unassembled WGS sequence"/>
</dbReference>
<feature type="domain" description="Integrase zinc-binding" evidence="2">
    <location>
        <begin position="2"/>
        <end position="53"/>
    </location>
</feature>
<gene>
    <name evidence="4" type="ORF">NQ318_009831</name>
</gene>
<comment type="caution">
    <text evidence="4">The sequence shown here is derived from an EMBL/GenBank/DDBJ whole genome shotgun (WGS) entry which is preliminary data.</text>
</comment>
<dbReference type="Pfam" id="PF17921">
    <property type="entry name" value="Integrase_H2C2"/>
    <property type="match status" value="1"/>
</dbReference>
<dbReference type="InterPro" id="IPR041588">
    <property type="entry name" value="Integrase_H2C2"/>
</dbReference>
<dbReference type="AlphaFoldDB" id="A0AAV8XQ07"/>
<dbReference type="PANTHER" id="PTHR37984">
    <property type="entry name" value="PROTEIN CBG26694"/>
    <property type="match status" value="1"/>
</dbReference>
<dbReference type="GO" id="GO:0003964">
    <property type="term" value="F:RNA-directed DNA polymerase activity"/>
    <property type="evidence" value="ECO:0007669"/>
    <property type="project" value="UniProtKB-EC"/>
</dbReference>
<evidence type="ECO:0000259" key="3">
    <source>
        <dbReference type="Pfam" id="PF22938"/>
    </source>
</evidence>
<dbReference type="Pfam" id="PF22938">
    <property type="entry name" value="Integrase_p58_C"/>
    <property type="match status" value="1"/>
</dbReference>
<evidence type="ECO:0000259" key="2">
    <source>
        <dbReference type="Pfam" id="PF17921"/>
    </source>
</evidence>
<dbReference type="PANTHER" id="PTHR37984:SF5">
    <property type="entry name" value="PROTEIN NYNRIN-LIKE"/>
    <property type="match status" value="1"/>
</dbReference>
<sequence length="184" mass="21674">MKEVLQEVHGGVGGGHFGISKTLNKVRERFYRLGSRVNVEDWCRQCTDCSSSKGPKTRIRADLRFGYPEDRVETIEDYSYKLAARLDSIHDEVRKKMTFESNRSKNRYDARANTEGFHEDDEVWLYNPARKKERCPKLQKSWEGPYKIIKRLKDVVYMIQRGPRAKMKVVHLDRLTPYSRADEQ</sequence>
<feature type="domain" description="Integrase p58-like C-terminal" evidence="3">
    <location>
        <begin position="144"/>
        <end position="177"/>
    </location>
</feature>